<keyword evidence="3" id="KW-1185">Reference proteome</keyword>
<feature type="signal peptide" evidence="1">
    <location>
        <begin position="1"/>
        <end position="20"/>
    </location>
</feature>
<dbReference type="STRING" id="1173027.Mic7113_3207"/>
<proteinExistence type="predicted"/>
<dbReference type="EMBL" id="CP003630">
    <property type="protein sequence ID" value="AFZ18946.1"/>
    <property type="molecule type" value="Genomic_DNA"/>
</dbReference>
<feature type="chain" id="PRO_5003938085" evidence="1">
    <location>
        <begin position="21"/>
        <end position="127"/>
    </location>
</feature>
<dbReference type="AlphaFoldDB" id="K9WGK7"/>
<reference evidence="2 3" key="1">
    <citation type="submission" date="2012-06" db="EMBL/GenBank/DDBJ databases">
        <title>Finished chromosome of genome of Microcoleus sp. PCC 7113.</title>
        <authorList>
            <consortium name="US DOE Joint Genome Institute"/>
            <person name="Gugger M."/>
            <person name="Coursin T."/>
            <person name="Rippka R."/>
            <person name="Tandeau De Marsac N."/>
            <person name="Huntemann M."/>
            <person name="Wei C.-L."/>
            <person name="Han J."/>
            <person name="Detter J.C."/>
            <person name="Han C."/>
            <person name="Tapia R."/>
            <person name="Chen A."/>
            <person name="Kyrpides N."/>
            <person name="Mavromatis K."/>
            <person name="Markowitz V."/>
            <person name="Szeto E."/>
            <person name="Ivanova N."/>
            <person name="Pagani I."/>
            <person name="Pati A."/>
            <person name="Goodwin L."/>
            <person name="Nordberg H.P."/>
            <person name="Cantor M.N."/>
            <person name="Hua S.X."/>
            <person name="Woyke T."/>
            <person name="Kerfeld C.A."/>
        </authorList>
    </citation>
    <scope>NUCLEOTIDE SEQUENCE [LARGE SCALE GENOMIC DNA]</scope>
    <source>
        <strain evidence="2 3">PCC 7113</strain>
    </source>
</reference>
<dbReference type="Proteomes" id="UP000010471">
    <property type="component" value="Chromosome"/>
</dbReference>
<evidence type="ECO:0000313" key="2">
    <source>
        <dbReference type="EMBL" id="AFZ18946.1"/>
    </source>
</evidence>
<dbReference type="OrthoDB" id="462221at2"/>
<accession>K9WGK7</accession>
<dbReference type="KEGG" id="mic:Mic7113_3207"/>
<gene>
    <name evidence="2" type="ORF">Mic7113_3207</name>
</gene>
<dbReference type="HOGENOM" id="CLU_1988834_0_0_3"/>
<sequence length="127" mass="14162">MNIKAITLAAILGLSTPAIADLALNSSVLAAPPFPTGTFMDDTWSVSLWFENNSYFYQGKNMKTGASLLLSGATTSGNNQRRVFSWRNGPNRYQVVWQPRDPNVIRVQVFSSNGREILNRLLYANYD</sequence>
<keyword evidence="1" id="KW-0732">Signal</keyword>
<dbReference type="RefSeq" id="WP_015183090.1">
    <property type="nucleotide sequence ID" value="NC_019738.1"/>
</dbReference>
<protein>
    <submittedName>
        <fullName evidence="2">Uncharacterized protein</fullName>
    </submittedName>
</protein>
<dbReference type="eggNOG" id="COG0515">
    <property type="taxonomic scope" value="Bacteria"/>
</dbReference>
<organism evidence="2 3">
    <name type="scientific">Allocoleopsis franciscana PCC 7113</name>
    <dbReference type="NCBI Taxonomy" id="1173027"/>
    <lineage>
        <taxon>Bacteria</taxon>
        <taxon>Bacillati</taxon>
        <taxon>Cyanobacteriota</taxon>
        <taxon>Cyanophyceae</taxon>
        <taxon>Coleofasciculales</taxon>
        <taxon>Coleofasciculaceae</taxon>
        <taxon>Allocoleopsis</taxon>
        <taxon>Allocoleopsis franciscana</taxon>
    </lineage>
</organism>
<evidence type="ECO:0000313" key="3">
    <source>
        <dbReference type="Proteomes" id="UP000010471"/>
    </source>
</evidence>
<evidence type="ECO:0000256" key="1">
    <source>
        <dbReference type="SAM" id="SignalP"/>
    </source>
</evidence>
<name>K9WGK7_9CYAN</name>